<protein>
    <submittedName>
        <fullName evidence="4">Nuclear receptor interaction protein-like protein</fullName>
    </submittedName>
</protein>
<dbReference type="PANTHER" id="PTHR15574:SF39">
    <property type="entry name" value="DDB1- AND CUL4-ASSOCIATED FACTOR 6"/>
    <property type="match status" value="1"/>
</dbReference>
<accession>A0A443QPU6</accession>
<dbReference type="InterPro" id="IPR015943">
    <property type="entry name" value="WD40/YVTN_repeat-like_dom_sf"/>
</dbReference>
<dbReference type="SMART" id="SM00320">
    <property type="entry name" value="WD40"/>
    <property type="match status" value="7"/>
</dbReference>
<dbReference type="InterPro" id="IPR045151">
    <property type="entry name" value="DCAF8"/>
</dbReference>
<feature type="compositionally biased region" description="Polar residues" evidence="3">
    <location>
        <begin position="589"/>
        <end position="599"/>
    </location>
</feature>
<dbReference type="GO" id="GO:0045944">
    <property type="term" value="P:positive regulation of transcription by RNA polymerase II"/>
    <property type="evidence" value="ECO:0007669"/>
    <property type="project" value="TreeGrafter"/>
</dbReference>
<gene>
    <name evidence="4" type="ORF">B4U79_01381</name>
</gene>
<dbReference type="Gene3D" id="2.130.10.10">
    <property type="entry name" value="YVTN repeat-like/Quinoprotein amine dehydrogenase"/>
    <property type="match status" value="3"/>
</dbReference>
<feature type="region of interest" description="Disordered" evidence="3">
    <location>
        <begin position="510"/>
        <end position="609"/>
    </location>
</feature>
<evidence type="ECO:0000313" key="4">
    <source>
        <dbReference type="EMBL" id="RWS05068.1"/>
    </source>
</evidence>
<dbReference type="Pfam" id="PF00400">
    <property type="entry name" value="WD40"/>
    <property type="match status" value="3"/>
</dbReference>
<dbReference type="PANTHER" id="PTHR15574">
    <property type="entry name" value="WD REPEAT DOMAIN-CONTAINING FAMILY"/>
    <property type="match status" value="1"/>
</dbReference>
<dbReference type="OrthoDB" id="4869960at2759"/>
<keyword evidence="4" id="KW-0675">Receptor</keyword>
<name>A0A443QPU6_9ACAR</name>
<feature type="region of interest" description="Disordered" evidence="3">
    <location>
        <begin position="378"/>
        <end position="462"/>
    </location>
</feature>
<dbReference type="Proteomes" id="UP000285301">
    <property type="component" value="Unassembled WGS sequence"/>
</dbReference>
<evidence type="ECO:0000313" key="5">
    <source>
        <dbReference type="Proteomes" id="UP000285301"/>
    </source>
</evidence>
<evidence type="ECO:0000256" key="2">
    <source>
        <dbReference type="ARBA" id="ARBA00022737"/>
    </source>
</evidence>
<organism evidence="4 5">
    <name type="scientific">Dinothrombium tinctorium</name>
    <dbReference type="NCBI Taxonomy" id="1965070"/>
    <lineage>
        <taxon>Eukaryota</taxon>
        <taxon>Metazoa</taxon>
        <taxon>Ecdysozoa</taxon>
        <taxon>Arthropoda</taxon>
        <taxon>Chelicerata</taxon>
        <taxon>Arachnida</taxon>
        <taxon>Acari</taxon>
        <taxon>Acariformes</taxon>
        <taxon>Trombidiformes</taxon>
        <taxon>Prostigmata</taxon>
        <taxon>Anystina</taxon>
        <taxon>Parasitengona</taxon>
        <taxon>Trombidioidea</taxon>
        <taxon>Trombidiidae</taxon>
        <taxon>Dinothrombium</taxon>
    </lineage>
</organism>
<keyword evidence="5" id="KW-1185">Reference proteome</keyword>
<feature type="compositionally biased region" description="Acidic residues" evidence="3">
    <location>
        <begin position="544"/>
        <end position="556"/>
    </location>
</feature>
<feature type="compositionally biased region" description="Basic and acidic residues" evidence="3">
    <location>
        <begin position="579"/>
        <end position="588"/>
    </location>
</feature>
<dbReference type="InterPro" id="IPR001680">
    <property type="entry name" value="WD40_rpt"/>
</dbReference>
<comment type="caution">
    <text evidence="4">The sequence shown here is derived from an EMBL/GenBank/DDBJ whole genome shotgun (WGS) entry which is preliminary data.</text>
</comment>
<dbReference type="SUPFAM" id="SSF50978">
    <property type="entry name" value="WD40 repeat-like"/>
    <property type="match status" value="1"/>
</dbReference>
<feature type="region of interest" description="Disordered" evidence="3">
    <location>
        <begin position="311"/>
        <end position="356"/>
    </location>
</feature>
<evidence type="ECO:0000256" key="3">
    <source>
        <dbReference type="SAM" id="MobiDB-lite"/>
    </source>
</evidence>
<reference evidence="4 5" key="1">
    <citation type="journal article" date="2018" name="Gigascience">
        <title>Genomes of trombidid mites reveal novel predicted allergens and laterally-transferred genes associated with secondary metabolism.</title>
        <authorList>
            <person name="Dong X."/>
            <person name="Chaisiri K."/>
            <person name="Xia D."/>
            <person name="Armstrong S.D."/>
            <person name="Fang Y."/>
            <person name="Donnelly M.J."/>
            <person name="Kadowaki T."/>
            <person name="McGarry J.W."/>
            <person name="Darby A.C."/>
            <person name="Makepeace B.L."/>
        </authorList>
    </citation>
    <scope>NUCLEOTIDE SEQUENCE [LARGE SCALE GENOMIC DNA]</scope>
    <source>
        <strain evidence="4">UoL-WK</strain>
    </source>
</reference>
<feature type="region of interest" description="Disordered" evidence="3">
    <location>
        <begin position="773"/>
        <end position="792"/>
    </location>
</feature>
<feature type="compositionally biased region" description="Polar residues" evidence="3">
    <location>
        <begin position="431"/>
        <end position="447"/>
    </location>
</feature>
<sequence length="792" mass="88844">MWNRNSVYYNVIDNQVNHKTPFRLYDVAKNNKAFVQRLKLQAKLPVHKGCVNTICWNESGQWLLSGSDDQHLCITHAYTHKKLVYLRTGHRANIFSAKFLPNTGDRLVVSCSGDGMIVFTEIERPETSLCNIFNCHYGTAYEVTTVPNDPHTFLSCGEDGTVRWFDLRIKNKCSINDCKDDILIKCKDAVTALAVNHLTPYLLGVGCADSYVRIYDRRMLGTKALGSLAGNGVQSVITRFTVPELESKSHRITSLSYSPDAQEMLVSYSSDYIYLFNTKDIDNNRTVAPTTLQKASAALKSSTKPLVRRLRVRGDWSDTGPNARPETERGNLSVESESSNEREQLNSSGESRRPLHSNLMQRMSDVLNRIFNATSRRRARASEGDSTDEAFIEAATASNRSRSQSQEEIRTTRSDTSTNDVQHQHEHEHLGSTSSSNATSDGRTAQAAQEVKNPTDVVVEQSDREPVVNLQYSGQGLNSGIITVESTEPGASSSEVVDTTSVMYFNDLSSSNEQSRASSRSPAARSVHTTGASEENDSFVMEIQEWDDYEDRDVEDSSPATGFGDEEMRDDGRRSRRSLHSDEQRDSDNSAQNETESNVSGGGRTRNPRDLLIRSFDDVLKHFREARDQEKIQFASISMPKIKKKYSGHRNARTMIKESTFWGDNFVMSGSDCGHIFIWDRITAELVMIMEADRHVVNCLQPHPFDPILASSGIDSDIKIWAPLKDEAFFDDVKAQEVIRINEIMLEETMDTITVPASFMIRMLSSLNQLRSRGGRNQSELRLDSSSDEDSS</sequence>
<dbReference type="AlphaFoldDB" id="A0A443QPU6"/>
<dbReference type="GO" id="GO:0005737">
    <property type="term" value="C:cytoplasm"/>
    <property type="evidence" value="ECO:0007669"/>
    <property type="project" value="TreeGrafter"/>
</dbReference>
<keyword evidence="1" id="KW-0853">WD repeat</keyword>
<dbReference type="InterPro" id="IPR036322">
    <property type="entry name" value="WD40_repeat_dom_sf"/>
</dbReference>
<feature type="compositionally biased region" description="Low complexity" evidence="3">
    <location>
        <begin position="510"/>
        <end position="526"/>
    </location>
</feature>
<dbReference type="STRING" id="1965070.A0A443QPU6"/>
<evidence type="ECO:0000256" key="1">
    <source>
        <dbReference type="ARBA" id="ARBA00022574"/>
    </source>
</evidence>
<proteinExistence type="predicted"/>
<dbReference type="EMBL" id="NCKU01005049">
    <property type="protein sequence ID" value="RWS05068.1"/>
    <property type="molecule type" value="Genomic_DNA"/>
</dbReference>
<keyword evidence="2" id="KW-0677">Repeat</keyword>
<dbReference type="GO" id="GO:0080008">
    <property type="term" value="C:Cul4-RING E3 ubiquitin ligase complex"/>
    <property type="evidence" value="ECO:0007669"/>
    <property type="project" value="TreeGrafter"/>
</dbReference>